<proteinExistence type="predicted"/>
<feature type="domain" description="HTH bat-type" evidence="3">
    <location>
        <begin position="158"/>
        <end position="208"/>
    </location>
</feature>
<accession>A0A6B0VQ55</accession>
<feature type="domain" description="Bacterioopsin transcriptional activator GAF and HTH associated" evidence="4">
    <location>
        <begin position="21"/>
        <end position="134"/>
    </location>
</feature>
<evidence type="ECO:0000313" key="5">
    <source>
        <dbReference type="EMBL" id="MXV63217.1"/>
    </source>
</evidence>
<evidence type="ECO:0000256" key="2">
    <source>
        <dbReference type="ARBA" id="ARBA00023163"/>
    </source>
</evidence>
<dbReference type="RefSeq" id="WP_160066043.1">
    <property type="nucleotide sequence ID" value="NZ_WUYX01000044.1"/>
</dbReference>
<comment type="caution">
    <text evidence="5">The sequence shown here is derived from an EMBL/GenBank/DDBJ whole genome shotgun (WGS) entry which is preliminary data.</text>
</comment>
<name>A0A6B0VQ55_9EURY</name>
<keyword evidence="2" id="KW-0804">Transcription</keyword>
<dbReference type="PANTHER" id="PTHR34236:SF1">
    <property type="entry name" value="DIMETHYL SULFOXIDE REDUCTASE TRANSCRIPTIONAL ACTIVATOR"/>
    <property type="match status" value="1"/>
</dbReference>
<gene>
    <name evidence="5" type="ORF">GS429_14300</name>
</gene>
<sequence>MAVILTFDVPATACELGAVSQAGSDESPTIELETLVPTRSESVPFFWIHAADVDPIVDQLRDRSTVIAVDVVERTGRATLVALDWDDSSDAIFGAIRDANGHILRAVCRRDRWEFVVRFSHHQHLSTFRRAVEAGPFDFHVQRIYHGSEPGEEPQYGLTASQQEALSLAVERGYYDIPRRCTTAELAEQLDISSQAVTERLRRGIANLTRHTLLAASSVDD</sequence>
<evidence type="ECO:0000259" key="3">
    <source>
        <dbReference type="Pfam" id="PF04967"/>
    </source>
</evidence>
<dbReference type="Pfam" id="PF15915">
    <property type="entry name" value="BAT"/>
    <property type="match status" value="1"/>
</dbReference>
<evidence type="ECO:0000259" key="4">
    <source>
        <dbReference type="Pfam" id="PF15915"/>
    </source>
</evidence>
<organism evidence="5 6">
    <name type="scientific">Natronorubrum halalkaliphilum</name>
    <dbReference type="NCBI Taxonomy" id="2691917"/>
    <lineage>
        <taxon>Archaea</taxon>
        <taxon>Methanobacteriati</taxon>
        <taxon>Methanobacteriota</taxon>
        <taxon>Stenosarchaea group</taxon>
        <taxon>Halobacteria</taxon>
        <taxon>Halobacteriales</taxon>
        <taxon>Natrialbaceae</taxon>
        <taxon>Natronorubrum</taxon>
    </lineage>
</organism>
<dbReference type="AlphaFoldDB" id="A0A6B0VQ55"/>
<reference evidence="5 6" key="1">
    <citation type="submission" date="2020-01" db="EMBL/GenBank/DDBJ databases">
        <title>Natronorubrum sp. JWXQ-INN 674 isolated from Inner Mongolia Autonomous Region of China.</title>
        <authorList>
            <person name="Xue Q."/>
        </authorList>
    </citation>
    <scope>NUCLEOTIDE SEQUENCE [LARGE SCALE GENOMIC DNA]</scope>
    <source>
        <strain evidence="5 6">JWXQ-INN-674</strain>
    </source>
</reference>
<dbReference type="Pfam" id="PF04967">
    <property type="entry name" value="HTH_10"/>
    <property type="match status" value="1"/>
</dbReference>
<evidence type="ECO:0000256" key="1">
    <source>
        <dbReference type="ARBA" id="ARBA00023015"/>
    </source>
</evidence>
<evidence type="ECO:0000313" key="6">
    <source>
        <dbReference type="Proteomes" id="UP000434101"/>
    </source>
</evidence>
<dbReference type="Proteomes" id="UP000434101">
    <property type="component" value="Unassembled WGS sequence"/>
</dbReference>
<dbReference type="OrthoDB" id="156233at2157"/>
<dbReference type="EMBL" id="WUYX01000044">
    <property type="protein sequence ID" value="MXV63217.1"/>
    <property type="molecule type" value="Genomic_DNA"/>
</dbReference>
<keyword evidence="6" id="KW-1185">Reference proteome</keyword>
<dbReference type="InterPro" id="IPR007050">
    <property type="entry name" value="HTH_bacterioopsin"/>
</dbReference>
<dbReference type="PANTHER" id="PTHR34236">
    <property type="entry name" value="DIMETHYL SULFOXIDE REDUCTASE TRANSCRIPTIONAL ACTIVATOR"/>
    <property type="match status" value="1"/>
</dbReference>
<protein>
    <submittedName>
        <fullName evidence="5">Helix-turn-helix domain-containing protein</fullName>
    </submittedName>
</protein>
<dbReference type="InterPro" id="IPR031803">
    <property type="entry name" value="BAT_GAF/HTH-assoc"/>
</dbReference>
<keyword evidence="1" id="KW-0805">Transcription regulation</keyword>